<evidence type="ECO:0000313" key="1">
    <source>
        <dbReference type="EMBL" id="MFD2090854.1"/>
    </source>
</evidence>
<dbReference type="EMBL" id="JBHUHP010000003">
    <property type="protein sequence ID" value="MFD2090854.1"/>
    <property type="molecule type" value="Genomic_DNA"/>
</dbReference>
<keyword evidence="2" id="KW-1185">Reference proteome</keyword>
<organism evidence="1 2">
    <name type="scientific">Blastococcus deserti</name>
    <dbReference type="NCBI Taxonomy" id="2259033"/>
    <lineage>
        <taxon>Bacteria</taxon>
        <taxon>Bacillati</taxon>
        <taxon>Actinomycetota</taxon>
        <taxon>Actinomycetes</taxon>
        <taxon>Geodermatophilales</taxon>
        <taxon>Geodermatophilaceae</taxon>
        <taxon>Blastococcus</taxon>
    </lineage>
</organism>
<reference evidence="2" key="1">
    <citation type="journal article" date="2019" name="Int. J. Syst. Evol. Microbiol.">
        <title>The Global Catalogue of Microorganisms (GCM) 10K type strain sequencing project: providing services to taxonomists for standard genome sequencing and annotation.</title>
        <authorList>
            <consortium name="The Broad Institute Genomics Platform"/>
            <consortium name="The Broad Institute Genome Sequencing Center for Infectious Disease"/>
            <person name="Wu L."/>
            <person name="Ma J."/>
        </authorList>
    </citation>
    <scope>NUCLEOTIDE SEQUENCE [LARGE SCALE GENOMIC DNA]</scope>
    <source>
        <strain evidence="2">JCM 3338</strain>
    </source>
</reference>
<evidence type="ECO:0000313" key="2">
    <source>
        <dbReference type="Proteomes" id="UP001597402"/>
    </source>
</evidence>
<protein>
    <recommendedName>
        <fullName evidence="3">Cell wall-active antibiotic response 4TMS protein YvqF</fullName>
    </recommendedName>
</protein>
<name>A0ABW4X7V9_9ACTN</name>
<dbReference type="Proteomes" id="UP001597402">
    <property type="component" value="Unassembled WGS sequence"/>
</dbReference>
<sequence>MRTSPAFRRLVPWLVGWIAFQAVVALTGLAARRKNLGDESSTSIRRVLTHNGLELHPRNPALSRVRVDLAMAGAEVDLTAIPRPEKGIDLTVRALMAGMAVRVPPDWRVWWRFRGVGGIGADGVVQRTHDEHAADLRVHARVLFGGIGIEAG</sequence>
<evidence type="ECO:0008006" key="3">
    <source>
        <dbReference type="Google" id="ProtNLM"/>
    </source>
</evidence>
<dbReference type="RefSeq" id="WP_376872362.1">
    <property type="nucleotide sequence ID" value="NZ_JBHUHP010000003.1"/>
</dbReference>
<accession>A0ABW4X7V9</accession>
<proteinExistence type="predicted"/>
<gene>
    <name evidence="1" type="ORF">ACFSHS_04635</name>
</gene>
<comment type="caution">
    <text evidence="1">The sequence shown here is derived from an EMBL/GenBank/DDBJ whole genome shotgun (WGS) entry which is preliminary data.</text>
</comment>